<dbReference type="STRING" id="759272.G0RZI2"/>
<feature type="region of interest" description="Disordered" evidence="1">
    <location>
        <begin position="1078"/>
        <end position="1265"/>
    </location>
</feature>
<dbReference type="EMBL" id="GL988032">
    <property type="protein sequence ID" value="EGS23610.1"/>
    <property type="molecule type" value="Genomic_DNA"/>
</dbReference>
<feature type="region of interest" description="Disordered" evidence="1">
    <location>
        <begin position="1000"/>
        <end position="1026"/>
    </location>
</feature>
<keyword evidence="3" id="KW-1185">Reference proteome</keyword>
<dbReference type="KEGG" id="cthr:CTHT_0003050"/>
<dbReference type="AlphaFoldDB" id="G0RZI2"/>
<gene>
    <name evidence="2" type="ORF">CTHT_0003050</name>
</gene>
<evidence type="ECO:0000313" key="3">
    <source>
        <dbReference type="Proteomes" id="UP000008066"/>
    </source>
</evidence>
<feature type="compositionally biased region" description="Acidic residues" evidence="1">
    <location>
        <begin position="799"/>
        <end position="809"/>
    </location>
</feature>
<feature type="compositionally biased region" description="Polar residues" evidence="1">
    <location>
        <begin position="1146"/>
        <end position="1155"/>
    </location>
</feature>
<dbReference type="RefSeq" id="XP_006690852.1">
    <property type="nucleotide sequence ID" value="XM_006690789.1"/>
</dbReference>
<organism evidence="3">
    <name type="scientific">Chaetomium thermophilum (strain DSM 1495 / CBS 144.50 / IMI 039719)</name>
    <name type="common">Thermochaetoides thermophila</name>
    <dbReference type="NCBI Taxonomy" id="759272"/>
    <lineage>
        <taxon>Eukaryota</taxon>
        <taxon>Fungi</taxon>
        <taxon>Dikarya</taxon>
        <taxon>Ascomycota</taxon>
        <taxon>Pezizomycotina</taxon>
        <taxon>Sordariomycetes</taxon>
        <taxon>Sordariomycetidae</taxon>
        <taxon>Sordariales</taxon>
        <taxon>Chaetomiaceae</taxon>
        <taxon>Thermochaetoides</taxon>
    </lineage>
</organism>
<feature type="region of interest" description="Disordered" evidence="1">
    <location>
        <begin position="894"/>
        <end position="919"/>
    </location>
</feature>
<dbReference type="OrthoDB" id="4838614at2759"/>
<evidence type="ECO:0000313" key="2">
    <source>
        <dbReference type="EMBL" id="EGS23610.1"/>
    </source>
</evidence>
<feature type="region of interest" description="Disordered" evidence="1">
    <location>
        <begin position="793"/>
        <end position="834"/>
    </location>
</feature>
<reference evidence="2 3" key="1">
    <citation type="journal article" date="2011" name="Cell">
        <title>Insight into structure and assembly of the nuclear pore complex by utilizing the genome of a eukaryotic thermophile.</title>
        <authorList>
            <person name="Amlacher S."/>
            <person name="Sarges P."/>
            <person name="Flemming D."/>
            <person name="van Noort V."/>
            <person name="Kunze R."/>
            <person name="Devos D.P."/>
            <person name="Arumugam M."/>
            <person name="Bork P."/>
            <person name="Hurt E."/>
        </authorList>
    </citation>
    <scope>NUCLEOTIDE SEQUENCE [LARGE SCALE GENOMIC DNA]</scope>
    <source>
        <strain evidence="3">DSM 1495 / CBS 144.50 / IMI 039719</strain>
    </source>
</reference>
<feature type="compositionally biased region" description="Acidic residues" evidence="1">
    <location>
        <begin position="816"/>
        <end position="834"/>
    </location>
</feature>
<proteinExistence type="predicted"/>
<feature type="compositionally biased region" description="Basic and acidic residues" evidence="1">
    <location>
        <begin position="1233"/>
        <end position="1257"/>
    </location>
</feature>
<feature type="compositionally biased region" description="Polar residues" evidence="1">
    <location>
        <begin position="1167"/>
        <end position="1187"/>
    </location>
</feature>
<evidence type="ECO:0000256" key="1">
    <source>
        <dbReference type="SAM" id="MobiDB-lite"/>
    </source>
</evidence>
<dbReference type="Proteomes" id="UP000008066">
    <property type="component" value="Unassembled WGS sequence"/>
</dbReference>
<sequence length="1265" mass="142170">MNINQSALDPPEPNATGKQQTAFSFVHDPSKSTADVTVKLVMELEDDLELDVEEFFRLRRLGRFKDAKEYYKARLQHHNDLPYVRLIYAEMLFATGDYAAFHTVPRMFSRSQDELHHSHDSLIQRNHEFLCVLVQSRNLEPIDYGYVNELIRDSYSLLRRQMSISSAEIQLFSVSLLVLYQEELHKYQTNNLITDAETLWNWQLVYDDLQQKNCVWDLRDLLVAMDLVFGWEDTRKLVFGSESDDDIFSSIINNWLGPQFDESSALGLLDLFTSLILQDSSDDFAQRNILLAQKAISLVQSLQLHDKDLMRSRPYIRWLLAKSLLEMEPPPGRLYGNILQSFRGLLINQGKGLNLPLYAPRDRKNKPGWDVFSKKPTTDLTGVLETAAETALLLGDFALNTESMKLQILQSHEPRPLMDALCRFQLDTQGDKEGYMATCLSKYIVSSEESDLAILLGRLMPRRSFAPFREWPNRALSWAWELITTHLSFPHEDSDSSVAAEYDNAITRLLERTIYDPRRVFPAYIVDFANIDMGGISNRNLTGFENGSILFHLIYPYAPLPRTGALAAQDQGPTRFTRGQFLHLILSLCVMVVLDMIMEEFVCNLVRPLHQETPSYNIPPRWRRTLSGLSQKNKYKNLRIMDTPTTLEPTTTATTQQPTALALHTIQEIITTDLHLDADSTSVALHPIILSLEITVNVAPLASNPIMTAQPRTFMKILSTPFQTLLLRPFTPLILGPRSLLIMIPNNLVLEEQKSSLFPADGHHQGRKPKSMHTVVFDRGKSVEKWLAGSYPYASSDSGSDEENDYVEDDGFKEYDDFDDEEGEESTEQDGDEINYESEGALVMNDDSTLLSFLEDIRFSRPYRYEKPTACSVRILTKQRDMIDEISKDAVIDSNSQRSEGNNEEFMPQVIPPNGPETDRPYFDKAKEENQKQLTPSYVPYLHIRYPWLLELMLRLQQHYIVPNHTSDTIVSGGPGITTLPNHRPTEDGSTRIETAVESARSEEVFQEPVSGQGETARSGPGPIAFTEDSPGPINNPDPILSTVCSATEPVSRTEVATGTIVDQPLTAEPLDASELEENATLQSSRFATTAPKPPSGVPKDIPVKSSTHPNFKKEKARTPVSFAPLDDIGNGTTNTSQFKPPGSPESANATSVDPTLSEYDSAMADTATSVHGQVTPTSKTNSTNFGPTEFEEPGSEAQGYSSSVFVEFSASSDKTVTPKARQAENGTSSFDIHSDTRHEENKRGRKESGEFEEATKARKSIPSE</sequence>
<protein>
    <submittedName>
        <fullName evidence="2">Uncharacterized protein</fullName>
    </submittedName>
</protein>
<accession>G0RZI2</accession>
<dbReference type="GeneID" id="18254343"/>
<feature type="compositionally biased region" description="Low complexity" evidence="1">
    <location>
        <begin position="1202"/>
        <end position="1213"/>
    </location>
</feature>
<dbReference type="eggNOG" id="ENOG502SQ5Q">
    <property type="taxonomic scope" value="Eukaryota"/>
</dbReference>
<name>G0RZI2_CHATD</name>
<dbReference type="HOGENOM" id="CLU_264437_0_0_1"/>